<accession>A0A2N9AXU2</accession>
<dbReference type="EMBL" id="LT962688">
    <property type="protein sequence ID" value="SOR32142.1"/>
    <property type="molecule type" value="Genomic_DNA"/>
</dbReference>
<dbReference type="Proteomes" id="UP000233769">
    <property type="component" value="Chromosome tk0001"/>
</dbReference>
<name>A0A2N9AXU2_METEX</name>
<reference evidence="2" key="1">
    <citation type="submission" date="2017-10" db="EMBL/GenBank/DDBJ databases">
        <authorList>
            <person name="Regsiter A."/>
            <person name="William W."/>
        </authorList>
    </citation>
    <scope>NUCLEOTIDE SEQUENCE [LARGE SCALE GENOMIC DNA]</scope>
</reference>
<proteinExistence type="predicted"/>
<protein>
    <submittedName>
        <fullName evidence="1">Uncharacterized protein</fullName>
    </submittedName>
</protein>
<organism evidence="1 2">
    <name type="scientific">Methylorubrum extorquens</name>
    <name type="common">Methylobacterium dichloromethanicum</name>
    <name type="synonym">Methylobacterium extorquens</name>
    <dbReference type="NCBI Taxonomy" id="408"/>
    <lineage>
        <taxon>Bacteria</taxon>
        <taxon>Pseudomonadati</taxon>
        <taxon>Pseudomonadota</taxon>
        <taxon>Alphaproteobacteria</taxon>
        <taxon>Hyphomicrobiales</taxon>
        <taxon>Methylobacteriaceae</taxon>
        <taxon>Methylorubrum</taxon>
    </lineage>
</organism>
<evidence type="ECO:0000313" key="2">
    <source>
        <dbReference type="Proteomes" id="UP000233769"/>
    </source>
</evidence>
<gene>
    <name evidence="1" type="ORF">TK0001_5576</name>
</gene>
<sequence length="138" mass="14817">MSVIIVLGVKQIIESIEPLVPESRVGAQPGKRLNKGLTFKRAAMYPTFDRAAQKASIFEDTDVLGSSGQGHGVGGGKFGDRALTGRELIDHGPTGSIREGMEDAIQGQGQMLNHLVDDCRMVRLAQDAGTHSYARPEE</sequence>
<dbReference type="AlphaFoldDB" id="A0A2N9AXU2"/>
<evidence type="ECO:0000313" key="1">
    <source>
        <dbReference type="EMBL" id="SOR32142.1"/>
    </source>
</evidence>